<dbReference type="GO" id="GO:0047728">
    <property type="term" value="F:carnitine 3-dehydrogenase activity"/>
    <property type="evidence" value="ECO:0007669"/>
    <property type="project" value="UniProtKB-EC"/>
</dbReference>
<dbReference type="InterPro" id="IPR006108">
    <property type="entry name" value="3HC_DH_C"/>
</dbReference>
<keyword evidence="7" id="KW-1185">Reference proteome</keyword>
<dbReference type="InterPro" id="IPR006176">
    <property type="entry name" value="3-OHacyl-CoA_DH_NAD-bd"/>
</dbReference>
<dbReference type="Proteomes" id="UP000051086">
    <property type="component" value="Unassembled WGS sequence"/>
</dbReference>
<evidence type="ECO:0000256" key="2">
    <source>
        <dbReference type="PIRSR" id="PIRSR000105-1"/>
    </source>
</evidence>
<dbReference type="PIRSF" id="PIRSF000105">
    <property type="entry name" value="HCDH"/>
    <property type="match status" value="1"/>
</dbReference>
<evidence type="ECO:0000259" key="4">
    <source>
        <dbReference type="Pfam" id="PF02737"/>
    </source>
</evidence>
<protein>
    <submittedName>
        <fullName evidence="6">L-carnitine dehydrogenase</fullName>
        <ecNumber evidence="6">1.1.1.108</ecNumber>
    </submittedName>
</protein>
<dbReference type="PANTHER" id="PTHR48075:SF5">
    <property type="entry name" value="3-HYDROXYBUTYRYL-COA DEHYDROGENASE"/>
    <property type="match status" value="1"/>
</dbReference>
<dbReference type="SUPFAM" id="SSF48179">
    <property type="entry name" value="6-phosphogluconate dehydrogenase C-terminal domain-like"/>
    <property type="match status" value="1"/>
</dbReference>
<dbReference type="Gene3D" id="3.40.50.720">
    <property type="entry name" value="NAD(P)-binding Rossmann-like Domain"/>
    <property type="match status" value="1"/>
</dbReference>
<dbReference type="OrthoDB" id="9803287at2"/>
<dbReference type="GO" id="GO:0006631">
    <property type="term" value="P:fatty acid metabolic process"/>
    <property type="evidence" value="ECO:0007669"/>
    <property type="project" value="InterPro"/>
</dbReference>
<feature type="site" description="Important for catalytic activity" evidence="2">
    <location>
        <position position="138"/>
    </location>
</feature>
<dbReference type="InterPro" id="IPR036291">
    <property type="entry name" value="NAD(P)-bd_dom_sf"/>
</dbReference>
<dbReference type="InterPro" id="IPR008927">
    <property type="entry name" value="6-PGluconate_DH-like_C_sf"/>
</dbReference>
<name>A0A0P1FGH6_9RHOB</name>
<dbReference type="AlphaFoldDB" id="A0A0P1FGH6"/>
<dbReference type="GO" id="GO:0070403">
    <property type="term" value="F:NAD+ binding"/>
    <property type="evidence" value="ECO:0007669"/>
    <property type="project" value="InterPro"/>
</dbReference>
<dbReference type="EMBL" id="CYSC01000016">
    <property type="protein sequence ID" value="CUH71066.1"/>
    <property type="molecule type" value="Genomic_DNA"/>
</dbReference>
<evidence type="ECO:0000313" key="7">
    <source>
        <dbReference type="Proteomes" id="UP000051086"/>
    </source>
</evidence>
<dbReference type="Pfam" id="PF00725">
    <property type="entry name" value="3HCDH"/>
    <property type="match status" value="1"/>
</dbReference>
<evidence type="ECO:0000259" key="3">
    <source>
        <dbReference type="Pfam" id="PF00725"/>
    </source>
</evidence>
<organism evidence="6 8">
    <name type="scientific">Thalassovita autumnalis</name>
    <dbReference type="NCBI Taxonomy" id="2072972"/>
    <lineage>
        <taxon>Bacteria</taxon>
        <taxon>Pseudomonadati</taxon>
        <taxon>Pseudomonadota</taxon>
        <taxon>Alphaproteobacteria</taxon>
        <taxon>Rhodobacterales</taxon>
        <taxon>Roseobacteraceae</taxon>
        <taxon>Thalassovita</taxon>
    </lineage>
</organism>
<dbReference type="PANTHER" id="PTHR48075">
    <property type="entry name" value="3-HYDROXYACYL-COA DEHYDROGENASE FAMILY PROTEIN"/>
    <property type="match status" value="1"/>
</dbReference>
<dbReference type="EC" id="1.1.1.108" evidence="6"/>
<evidence type="ECO:0000313" key="5">
    <source>
        <dbReference type="EMBL" id="CUH67086.1"/>
    </source>
</evidence>
<sequence length="310" mass="33190">MQIQNVAILGGGLIGASWAALFLSRGLSVAIADPRAEAEGFCRQLIAEAWPHLAALATIPETPNWDALQFSQSIAEACQGAELVQDCGPDRIEVKRTMLAEAETTLQPEAIFASSTSSLMASDIQAGARHPERVLVAHPMNPPHLVPLVELVAGDHTDPNVIAAARQFYDAMNRVTVIAQKERPGHIANRLTSALYREAVNIVAEGIATVQDVDKAIAYGPGMRWALMGPHLIYHLGGGPGGYRHYLDHLGPTQAERWKDLGTPALTPELIETMVSQLDASLAEVDDAALKSSRDAALVALAKLKQDLPV</sequence>
<evidence type="ECO:0000313" key="8">
    <source>
        <dbReference type="Proteomes" id="UP000051887"/>
    </source>
</evidence>
<dbReference type="SUPFAM" id="SSF51735">
    <property type="entry name" value="NAD(P)-binding Rossmann-fold domains"/>
    <property type="match status" value="1"/>
</dbReference>
<dbReference type="Gene3D" id="1.10.1040.10">
    <property type="entry name" value="N-(1-d-carboxylethyl)-l-norvaline Dehydrogenase, domain 2"/>
    <property type="match status" value="1"/>
</dbReference>
<dbReference type="EMBL" id="CYSB01000028">
    <property type="protein sequence ID" value="CUH67086.1"/>
    <property type="molecule type" value="Genomic_DNA"/>
</dbReference>
<feature type="domain" description="3-hydroxyacyl-CoA dehydrogenase C-terminal" evidence="3">
    <location>
        <begin position="185"/>
        <end position="254"/>
    </location>
</feature>
<reference evidence="5 7" key="1">
    <citation type="submission" date="2015-09" db="EMBL/GenBank/DDBJ databases">
        <authorList>
            <person name="Rodrigo-Torres L."/>
            <person name="Arahal D.R."/>
        </authorList>
    </citation>
    <scope>NUCLEOTIDE SEQUENCE [LARGE SCALE GENOMIC DNA]</scope>
    <source>
        <strain evidence="5 7">CECT 5118</strain>
    </source>
</reference>
<evidence type="ECO:0000256" key="1">
    <source>
        <dbReference type="ARBA" id="ARBA00023002"/>
    </source>
</evidence>
<proteinExistence type="predicted"/>
<dbReference type="RefSeq" id="WP_058242386.1">
    <property type="nucleotide sequence ID" value="NZ_CYSB01000028.1"/>
</dbReference>
<dbReference type="InterPro" id="IPR022694">
    <property type="entry name" value="3-OHacyl-CoA_DH"/>
</dbReference>
<evidence type="ECO:0000313" key="6">
    <source>
        <dbReference type="EMBL" id="CUH71066.1"/>
    </source>
</evidence>
<dbReference type="InterPro" id="IPR013328">
    <property type="entry name" value="6PGD_dom2"/>
</dbReference>
<keyword evidence="1 6" id="KW-0560">Oxidoreductase</keyword>
<accession>A0A0P1FGH6</accession>
<dbReference type="Proteomes" id="UP000051887">
    <property type="component" value="Unassembled WGS sequence"/>
</dbReference>
<gene>
    <name evidence="6" type="primary">lcdH_1</name>
    <name evidence="5" type="synonym">lcdH_2</name>
    <name evidence="5" type="ORF">TL5118_02040</name>
    <name evidence="6" type="ORF">TL5120_00846</name>
</gene>
<reference evidence="6 8" key="2">
    <citation type="submission" date="2015-09" db="EMBL/GenBank/DDBJ databases">
        <authorList>
            <consortium name="Swine Surveillance"/>
        </authorList>
    </citation>
    <scope>NUCLEOTIDE SEQUENCE [LARGE SCALE GENOMIC DNA]</scope>
    <source>
        <strain evidence="6 8">5120</strain>
    </source>
</reference>
<dbReference type="Pfam" id="PF02737">
    <property type="entry name" value="3HCDH_N"/>
    <property type="match status" value="1"/>
</dbReference>
<feature type="domain" description="3-hydroxyacyl-CoA dehydrogenase NAD binding" evidence="4">
    <location>
        <begin position="5"/>
        <end position="181"/>
    </location>
</feature>